<accession>A0A1A8BFI7</accession>
<feature type="non-terminal residue" evidence="2">
    <location>
        <position position="1"/>
    </location>
</feature>
<reference evidence="2" key="2">
    <citation type="submission" date="2016-06" db="EMBL/GenBank/DDBJ databases">
        <title>The genome of a short-lived fish provides insights into sex chromosome evolution and the genetic control of aging.</title>
        <authorList>
            <person name="Reichwald K."/>
            <person name="Felder M."/>
            <person name="Petzold A."/>
            <person name="Koch P."/>
            <person name="Groth M."/>
            <person name="Platzer M."/>
        </authorList>
    </citation>
    <scope>NUCLEOTIDE SEQUENCE</scope>
    <source>
        <tissue evidence="2">Brain</tissue>
    </source>
</reference>
<keyword evidence="1" id="KW-0472">Membrane</keyword>
<feature type="non-terminal residue" evidence="2">
    <location>
        <position position="58"/>
    </location>
</feature>
<name>A0A1A8BFI7_NOTKA</name>
<keyword evidence="1" id="KW-1133">Transmembrane helix</keyword>
<evidence type="ECO:0000256" key="1">
    <source>
        <dbReference type="SAM" id="Phobius"/>
    </source>
</evidence>
<dbReference type="AlphaFoldDB" id="A0A1A8BFI7"/>
<proteinExistence type="predicted"/>
<feature type="transmembrane region" description="Helical" evidence="1">
    <location>
        <begin position="6"/>
        <end position="23"/>
    </location>
</feature>
<dbReference type="EMBL" id="HADZ01001727">
    <property type="protein sequence ID" value="SBP65668.1"/>
    <property type="molecule type" value="Transcribed_RNA"/>
</dbReference>
<keyword evidence="1" id="KW-0812">Transmembrane</keyword>
<sequence length="58" mass="6702">IILILFWSLIVRLCVLVLGLFRVTNNMTNSRPRTSVNRAVCHAPLQTKTKKTMRHVLK</sequence>
<evidence type="ECO:0000313" key="2">
    <source>
        <dbReference type="EMBL" id="SBP65668.1"/>
    </source>
</evidence>
<protein>
    <submittedName>
        <fullName evidence="2">MANSC domain containing 4</fullName>
    </submittedName>
</protein>
<reference evidence="2" key="1">
    <citation type="submission" date="2016-05" db="EMBL/GenBank/DDBJ databases">
        <authorList>
            <person name="Lavstsen T."/>
            <person name="Jespersen J.S."/>
        </authorList>
    </citation>
    <scope>NUCLEOTIDE SEQUENCE</scope>
    <source>
        <tissue evidence="2">Brain</tissue>
    </source>
</reference>
<gene>
    <name evidence="2" type="primary">MANSC4</name>
</gene>
<organism evidence="2">
    <name type="scientific">Nothobranchius kadleci</name>
    <name type="common">African annual killifish</name>
    <dbReference type="NCBI Taxonomy" id="1051664"/>
    <lineage>
        <taxon>Eukaryota</taxon>
        <taxon>Metazoa</taxon>
        <taxon>Chordata</taxon>
        <taxon>Craniata</taxon>
        <taxon>Vertebrata</taxon>
        <taxon>Euteleostomi</taxon>
        <taxon>Actinopterygii</taxon>
        <taxon>Neopterygii</taxon>
        <taxon>Teleostei</taxon>
        <taxon>Neoteleostei</taxon>
        <taxon>Acanthomorphata</taxon>
        <taxon>Ovalentaria</taxon>
        <taxon>Atherinomorphae</taxon>
        <taxon>Cyprinodontiformes</taxon>
        <taxon>Nothobranchiidae</taxon>
        <taxon>Nothobranchius</taxon>
    </lineage>
</organism>